<dbReference type="GO" id="GO:0008483">
    <property type="term" value="F:transaminase activity"/>
    <property type="evidence" value="ECO:0007669"/>
    <property type="project" value="UniProtKB-KW"/>
</dbReference>
<dbReference type="Proteomes" id="UP000006637">
    <property type="component" value="Chromosome"/>
</dbReference>
<proteinExistence type="predicted"/>
<dbReference type="OrthoDB" id="250246at2"/>
<dbReference type="InterPro" id="IPR015422">
    <property type="entry name" value="PyrdxlP-dep_Trfase_small"/>
</dbReference>
<organism evidence="2 3">
    <name type="scientific">Rubrobacter xylanophilus (strain DSM 9941 / JCM 11954 / NBRC 16129 / PRD-1)</name>
    <dbReference type="NCBI Taxonomy" id="266117"/>
    <lineage>
        <taxon>Bacteria</taxon>
        <taxon>Bacillati</taxon>
        <taxon>Actinomycetota</taxon>
        <taxon>Rubrobacteria</taxon>
        <taxon>Rubrobacterales</taxon>
        <taxon>Rubrobacteraceae</taxon>
        <taxon>Rubrobacter</taxon>
    </lineage>
</organism>
<dbReference type="InterPro" id="IPR015424">
    <property type="entry name" value="PyrdxlP-dep_Trfase"/>
</dbReference>
<dbReference type="Pfam" id="PF00266">
    <property type="entry name" value="Aminotran_5"/>
    <property type="match status" value="1"/>
</dbReference>
<dbReference type="STRING" id="266117.Rxyl_2207"/>
<sequence length="381" mass="41984">MILEPQRESFDGLEGHITYLNCAYMSPQLRASVAAAKRALSRRSKPWQIAAEDFFREPEESRRLFARLVGGDPDGVALVPAASYGIAVAAGNLRTGPGGRILVLEEEFPSNYYAWAELAERTGAKLETVRRPADHDWTSAVLERLDGRVDVIAAPNCHWTDGSLLDLERVGEEARRAGAALVVDATQSLGARPLDVRRVRPDFLVASAYKWLLGPYGMAFLWVAEERREGRPIEHNWINRAGSEDFSGLAGYAAAFQPGARRYDAGERSNFILLPMANAALRRLLEWGVKNISETLGLLTDLAEEGAGELGLLPVPRRRRARHMIGLRLPGGEAAGVAGRLAEQGIFVSARGACLRVSPHLYNTREDVLRLLDALSRELRR</sequence>
<accession>Q1ATX8</accession>
<dbReference type="PhylomeDB" id="Q1ATX8"/>
<reference evidence="2 3" key="1">
    <citation type="submission" date="2006-06" db="EMBL/GenBank/DDBJ databases">
        <title>Complete sequence of Rubrobacter xylanophilus DSM 9941.</title>
        <authorList>
            <consortium name="US DOE Joint Genome Institute"/>
            <person name="Copeland A."/>
            <person name="Lucas S."/>
            <person name="Lapidus A."/>
            <person name="Barry K."/>
            <person name="Detter J.C."/>
            <person name="Glavina del Rio T."/>
            <person name="Hammon N."/>
            <person name="Israni S."/>
            <person name="Dalin E."/>
            <person name="Tice H."/>
            <person name="Pitluck S."/>
            <person name="Munk A.C."/>
            <person name="Brettin T."/>
            <person name="Bruce D."/>
            <person name="Han C."/>
            <person name="Tapia R."/>
            <person name="Gilna P."/>
            <person name="Schmutz J."/>
            <person name="Larimer F."/>
            <person name="Land M."/>
            <person name="Hauser L."/>
            <person name="Kyrpides N."/>
            <person name="Lykidis A."/>
            <person name="da Costa M.S."/>
            <person name="Rainey F.A."/>
            <person name="Empadinhas N."/>
            <person name="Jolivet E."/>
            <person name="Battista J.R."/>
            <person name="Richardson P."/>
        </authorList>
    </citation>
    <scope>NUCLEOTIDE SEQUENCE [LARGE SCALE GENOMIC DNA]</scope>
    <source>
        <strain evidence="3">DSM 9941 / NBRC 16129 / PRD-1</strain>
    </source>
</reference>
<dbReference type="Gene3D" id="3.40.640.10">
    <property type="entry name" value="Type I PLP-dependent aspartate aminotransferase-like (Major domain)"/>
    <property type="match status" value="1"/>
</dbReference>
<dbReference type="PANTHER" id="PTHR43586:SF15">
    <property type="entry name" value="BLR3095 PROTEIN"/>
    <property type="match status" value="1"/>
</dbReference>
<feature type="domain" description="Aminotransferase class V" evidence="1">
    <location>
        <begin position="52"/>
        <end position="371"/>
    </location>
</feature>
<protein>
    <submittedName>
        <fullName evidence="2">Aminotransferase, class V</fullName>
    </submittedName>
</protein>
<evidence type="ECO:0000259" key="1">
    <source>
        <dbReference type="Pfam" id="PF00266"/>
    </source>
</evidence>
<keyword evidence="2" id="KW-0032">Aminotransferase</keyword>
<dbReference type="AlphaFoldDB" id="Q1ATX8"/>
<dbReference type="PANTHER" id="PTHR43586">
    <property type="entry name" value="CYSTEINE DESULFURASE"/>
    <property type="match status" value="1"/>
</dbReference>
<keyword evidence="2" id="KW-0808">Transferase</keyword>
<dbReference type="Gene3D" id="3.90.1150.10">
    <property type="entry name" value="Aspartate Aminotransferase, domain 1"/>
    <property type="match status" value="1"/>
</dbReference>
<dbReference type="InterPro" id="IPR015421">
    <property type="entry name" value="PyrdxlP-dep_Trfase_major"/>
</dbReference>
<dbReference type="HOGENOM" id="CLU_003433_2_1_11"/>
<name>Q1ATX8_RUBXD</name>
<evidence type="ECO:0000313" key="3">
    <source>
        <dbReference type="Proteomes" id="UP000006637"/>
    </source>
</evidence>
<dbReference type="RefSeq" id="WP_011565164.1">
    <property type="nucleotide sequence ID" value="NC_008148.1"/>
</dbReference>
<dbReference type="InterPro" id="IPR000192">
    <property type="entry name" value="Aminotrans_V_dom"/>
</dbReference>
<dbReference type="SUPFAM" id="SSF53383">
    <property type="entry name" value="PLP-dependent transferases"/>
    <property type="match status" value="1"/>
</dbReference>
<dbReference type="EMBL" id="CP000386">
    <property type="protein sequence ID" value="ABG05150.1"/>
    <property type="molecule type" value="Genomic_DNA"/>
</dbReference>
<dbReference type="eggNOG" id="COG0520">
    <property type="taxonomic scope" value="Bacteria"/>
</dbReference>
<gene>
    <name evidence="2" type="ordered locus">Rxyl_2207</name>
</gene>
<evidence type="ECO:0000313" key="2">
    <source>
        <dbReference type="EMBL" id="ABG05150.1"/>
    </source>
</evidence>
<keyword evidence="3" id="KW-1185">Reference proteome</keyword>
<dbReference type="KEGG" id="rxy:Rxyl_2207"/>